<evidence type="ECO:0000256" key="1">
    <source>
        <dbReference type="ARBA" id="ARBA00004123"/>
    </source>
</evidence>
<dbReference type="AlphaFoldDB" id="A0A3N4LNX4"/>
<dbReference type="Gene3D" id="1.20.5.170">
    <property type="match status" value="1"/>
</dbReference>
<dbReference type="InterPro" id="IPR004827">
    <property type="entry name" value="bZIP"/>
</dbReference>
<dbReference type="GO" id="GO:0003700">
    <property type="term" value="F:DNA-binding transcription factor activity"/>
    <property type="evidence" value="ECO:0007669"/>
    <property type="project" value="InterPro"/>
</dbReference>
<evidence type="ECO:0000256" key="6">
    <source>
        <dbReference type="SAM" id="Coils"/>
    </source>
</evidence>
<dbReference type="FunFam" id="1.20.5.170:FF:000053">
    <property type="entry name" value="BZIP transcription factor AtfA"/>
    <property type="match status" value="1"/>
</dbReference>
<keyword evidence="3" id="KW-0238">DNA-binding</keyword>
<proteinExistence type="predicted"/>
<dbReference type="Pfam" id="PF11785">
    <property type="entry name" value="Aft1_OSA"/>
    <property type="match status" value="1"/>
</dbReference>
<keyword evidence="4" id="KW-0804">Transcription</keyword>
<keyword evidence="5" id="KW-0539">Nucleus</keyword>
<feature type="region of interest" description="Disordered" evidence="7">
    <location>
        <begin position="269"/>
        <end position="312"/>
    </location>
</feature>
<feature type="compositionally biased region" description="Basic and acidic residues" evidence="7">
    <location>
        <begin position="407"/>
        <end position="417"/>
    </location>
</feature>
<evidence type="ECO:0000256" key="5">
    <source>
        <dbReference type="ARBA" id="ARBA00023242"/>
    </source>
</evidence>
<evidence type="ECO:0000256" key="4">
    <source>
        <dbReference type="ARBA" id="ARBA00023163"/>
    </source>
</evidence>
<feature type="compositionally biased region" description="Polar residues" evidence="7">
    <location>
        <begin position="7"/>
        <end position="29"/>
    </location>
</feature>
<dbReference type="Proteomes" id="UP000267821">
    <property type="component" value="Unassembled WGS sequence"/>
</dbReference>
<dbReference type="Pfam" id="PF00170">
    <property type="entry name" value="bZIP_1"/>
    <property type="match status" value="1"/>
</dbReference>
<evidence type="ECO:0000256" key="2">
    <source>
        <dbReference type="ARBA" id="ARBA00023015"/>
    </source>
</evidence>
<organism evidence="9 10">
    <name type="scientific">Terfezia boudieri ATCC MYA-4762</name>
    <dbReference type="NCBI Taxonomy" id="1051890"/>
    <lineage>
        <taxon>Eukaryota</taxon>
        <taxon>Fungi</taxon>
        <taxon>Dikarya</taxon>
        <taxon>Ascomycota</taxon>
        <taxon>Pezizomycotina</taxon>
        <taxon>Pezizomycetes</taxon>
        <taxon>Pezizales</taxon>
        <taxon>Pezizaceae</taxon>
        <taxon>Terfezia</taxon>
    </lineage>
</organism>
<keyword evidence="6" id="KW-0175">Coiled coil</keyword>
<feature type="region of interest" description="Disordered" evidence="7">
    <location>
        <begin position="216"/>
        <end position="235"/>
    </location>
</feature>
<feature type="compositionally biased region" description="Acidic residues" evidence="7">
    <location>
        <begin position="394"/>
        <end position="406"/>
    </location>
</feature>
<protein>
    <recommendedName>
        <fullName evidence="8">BZIP domain-containing protein</fullName>
    </recommendedName>
</protein>
<feature type="domain" description="BZIP" evidence="8">
    <location>
        <begin position="466"/>
        <end position="529"/>
    </location>
</feature>
<gene>
    <name evidence="9" type="ORF">L211DRAFT_174457</name>
</gene>
<feature type="compositionally biased region" description="Polar residues" evidence="7">
    <location>
        <begin position="345"/>
        <end position="363"/>
    </location>
</feature>
<dbReference type="STRING" id="1051890.A0A3N4LNX4"/>
<dbReference type="InterPro" id="IPR021756">
    <property type="entry name" value="TF_Aft1_HRR"/>
</dbReference>
<dbReference type="Pfam" id="PF11786">
    <property type="entry name" value="Aft1_HRA"/>
    <property type="match status" value="1"/>
</dbReference>
<dbReference type="PANTHER" id="PTHR19304">
    <property type="entry name" value="CYCLIC-AMP RESPONSE ELEMENT BINDING PROTEIN"/>
    <property type="match status" value="1"/>
</dbReference>
<dbReference type="InterPro" id="IPR002112">
    <property type="entry name" value="Leuzip_Jun"/>
</dbReference>
<feature type="compositionally biased region" description="Low complexity" evidence="7">
    <location>
        <begin position="376"/>
        <end position="393"/>
    </location>
</feature>
<dbReference type="InterPro" id="IPR051027">
    <property type="entry name" value="bZIP_transcription_factors"/>
</dbReference>
<dbReference type="InParanoid" id="A0A3N4LNX4"/>
<dbReference type="SMART" id="SM00338">
    <property type="entry name" value="BRLZ"/>
    <property type="match status" value="1"/>
</dbReference>
<feature type="compositionally biased region" description="Basic and acidic residues" evidence="7">
    <location>
        <begin position="30"/>
        <end position="43"/>
    </location>
</feature>
<feature type="region of interest" description="Disordered" evidence="7">
    <location>
        <begin position="1"/>
        <end position="110"/>
    </location>
</feature>
<accession>A0A3N4LNX4</accession>
<dbReference type="SUPFAM" id="SSF57959">
    <property type="entry name" value="Leucine zipper domain"/>
    <property type="match status" value="1"/>
</dbReference>
<dbReference type="Pfam" id="PF11787">
    <property type="entry name" value="Aft1_HRR"/>
    <property type="match status" value="1"/>
</dbReference>
<sequence>MSAAVARQQQQSGHGANSNTGPRMGTNSPVEKRVAVKAEDKSTRSPTQTTNHRDSRIVSPKSSHRRNASGTSHPSSIIAVDQPPDTAGTTEDRLTEGRPSNVNHVAPPLLPPPPPADIIEKPGDDYFNFHKNRLDQEPNPFEQSFSVGNGDSTPKAILPPASAITSPAPLIGGPNTYNFMSSLRSGPLSPAMLQGPISNGPLGFDTHLRTGLTPNESGIRSGLTPGGSGSMFSVPSPSASGLFQLGSSTPSTMEFQRTALSAASALRKQPTLTSIPPPLNKPEFSVTASDARDHNPPTAKPRQLSNAYDADPAHNAANGLYMLAQAHQQNDQYSNSTVPVPANTGMLSGQPNLGSTQDTTSPSSKKRALVTNTSMVRVTGTSTNTGNTRGVSEMSEDMASDSDESDDDKRGGGEAKGGKRAAGRARKNDPKSNKRTKVSQGSANGSGDDQDNDNMMNENGKKMTDEEKRKNFLERNRVAALKCRQRKKQWLQNLQTKVEYYSQENDALTSQVASLREEIVALKTLLLAHKDCPIARATNMGMDTIHSALTSGPTEYANHASYSNMGVIAPPPAVHGHPRRYS</sequence>
<dbReference type="PROSITE" id="PS50217">
    <property type="entry name" value="BZIP"/>
    <property type="match status" value="1"/>
</dbReference>
<dbReference type="GO" id="GO:0003677">
    <property type="term" value="F:DNA binding"/>
    <property type="evidence" value="ECO:0007669"/>
    <property type="project" value="UniProtKB-KW"/>
</dbReference>
<name>A0A3N4LNX4_9PEZI</name>
<dbReference type="CDD" id="cd14687">
    <property type="entry name" value="bZIP_ATF2"/>
    <property type="match status" value="1"/>
</dbReference>
<evidence type="ECO:0000313" key="9">
    <source>
        <dbReference type="EMBL" id="RPB24550.1"/>
    </source>
</evidence>
<evidence type="ECO:0000259" key="8">
    <source>
        <dbReference type="PROSITE" id="PS50217"/>
    </source>
</evidence>
<feature type="region of interest" description="Disordered" evidence="7">
    <location>
        <begin position="330"/>
        <end position="471"/>
    </location>
</feature>
<feature type="coiled-coil region" evidence="6">
    <location>
        <begin position="491"/>
        <end position="525"/>
    </location>
</feature>
<evidence type="ECO:0000313" key="10">
    <source>
        <dbReference type="Proteomes" id="UP000267821"/>
    </source>
</evidence>
<evidence type="ECO:0000256" key="7">
    <source>
        <dbReference type="SAM" id="MobiDB-lite"/>
    </source>
</evidence>
<dbReference type="InterPro" id="IPR021755">
    <property type="entry name" value="TF_Aft1_HRA"/>
</dbReference>
<keyword evidence="2" id="KW-0805">Transcription regulation</keyword>
<dbReference type="GO" id="GO:0005634">
    <property type="term" value="C:nucleus"/>
    <property type="evidence" value="ECO:0007669"/>
    <property type="project" value="UniProtKB-SubCell"/>
</dbReference>
<evidence type="ECO:0000256" key="3">
    <source>
        <dbReference type="ARBA" id="ARBA00023125"/>
    </source>
</evidence>
<keyword evidence="10" id="KW-1185">Reference proteome</keyword>
<dbReference type="InterPro" id="IPR046347">
    <property type="entry name" value="bZIP_sf"/>
</dbReference>
<dbReference type="InterPro" id="IPR020956">
    <property type="entry name" value="TF_Aft1_OSM"/>
</dbReference>
<dbReference type="EMBL" id="ML121541">
    <property type="protein sequence ID" value="RPB24550.1"/>
    <property type="molecule type" value="Genomic_DNA"/>
</dbReference>
<feature type="compositionally biased region" description="Low complexity" evidence="7">
    <location>
        <begin position="440"/>
        <end position="458"/>
    </location>
</feature>
<dbReference type="PRINTS" id="PR00043">
    <property type="entry name" value="LEUZIPPRJUN"/>
</dbReference>
<dbReference type="FunCoup" id="A0A3N4LNX4">
    <property type="interactions" value="587"/>
</dbReference>
<reference evidence="9 10" key="1">
    <citation type="journal article" date="2018" name="Nat. Ecol. Evol.">
        <title>Pezizomycetes genomes reveal the molecular basis of ectomycorrhizal truffle lifestyle.</title>
        <authorList>
            <person name="Murat C."/>
            <person name="Payen T."/>
            <person name="Noel B."/>
            <person name="Kuo A."/>
            <person name="Morin E."/>
            <person name="Chen J."/>
            <person name="Kohler A."/>
            <person name="Krizsan K."/>
            <person name="Balestrini R."/>
            <person name="Da Silva C."/>
            <person name="Montanini B."/>
            <person name="Hainaut M."/>
            <person name="Levati E."/>
            <person name="Barry K.W."/>
            <person name="Belfiori B."/>
            <person name="Cichocki N."/>
            <person name="Clum A."/>
            <person name="Dockter R.B."/>
            <person name="Fauchery L."/>
            <person name="Guy J."/>
            <person name="Iotti M."/>
            <person name="Le Tacon F."/>
            <person name="Lindquist E.A."/>
            <person name="Lipzen A."/>
            <person name="Malagnac F."/>
            <person name="Mello A."/>
            <person name="Molinier V."/>
            <person name="Miyauchi S."/>
            <person name="Poulain J."/>
            <person name="Riccioni C."/>
            <person name="Rubini A."/>
            <person name="Sitrit Y."/>
            <person name="Splivallo R."/>
            <person name="Traeger S."/>
            <person name="Wang M."/>
            <person name="Zifcakova L."/>
            <person name="Wipf D."/>
            <person name="Zambonelli A."/>
            <person name="Paolocci F."/>
            <person name="Nowrousian M."/>
            <person name="Ottonello S."/>
            <person name="Baldrian P."/>
            <person name="Spatafora J.W."/>
            <person name="Henrissat B."/>
            <person name="Nagy L.G."/>
            <person name="Aury J.M."/>
            <person name="Wincker P."/>
            <person name="Grigoriev I.V."/>
            <person name="Bonfante P."/>
            <person name="Martin F.M."/>
        </authorList>
    </citation>
    <scope>NUCLEOTIDE SEQUENCE [LARGE SCALE GENOMIC DNA]</scope>
    <source>
        <strain evidence="9 10">ATCC MYA-4762</strain>
    </source>
</reference>
<feature type="compositionally biased region" description="Basic and acidic residues" evidence="7">
    <location>
        <begin position="459"/>
        <end position="471"/>
    </location>
</feature>
<dbReference type="OrthoDB" id="295274at2759"/>
<comment type="subcellular location">
    <subcellularLocation>
        <location evidence="1">Nucleus</location>
    </subcellularLocation>
</comment>